<gene>
    <name evidence="6" type="ORF">EEJ31_07105</name>
</gene>
<feature type="active site" evidence="4">
    <location>
        <position position="16"/>
    </location>
</feature>
<name>A0A3M8LD52_9MICO</name>
<keyword evidence="3" id="KW-0904">Protein phosphatase</keyword>
<keyword evidence="2" id="KW-0378">Hydrolase</keyword>
<dbReference type="EMBL" id="RDSR01000009">
    <property type="protein sequence ID" value="RNE62594.1"/>
    <property type="molecule type" value="Genomic_DNA"/>
</dbReference>
<evidence type="ECO:0000259" key="5">
    <source>
        <dbReference type="SMART" id="SM00226"/>
    </source>
</evidence>
<dbReference type="InterPro" id="IPR036196">
    <property type="entry name" value="Ptyr_pPase_sf"/>
</dbReference>
<dbReference type="SMART" id="SM00226">
    <property type="entry name" value="LMWPc"/>
    <property type="match status" value="1"/>
</dbReference>
<dbReference type="GO" id="GO:0004725">
    <property type="term" value="F:protein tyrosine phosphatase activity"/>
    <property type="evidence" value="ECO:0007669"/>
    <property type="project" value="InterPro"/>
</dbReference>
<dbReference type="PRINTS" id="PR00719">
    <property type="entry name" value="LMWPTPASE"/>
</dbReference>
<dbReference type="AlphaFoldDB" id="A0A3M8LD52"/>
<dbReference type="OrthoDB" id="9784339at2"/>
<dbReference type="Pfam" id="PF01451">
    <property type="entry name" value="LMWPc"/>
    <property type="match status" value="1"/>
</dbReference>
<dbReference type="PANTHER" id="PTHR11717">
    <property type="entry name" value="LOW MOLECULAR WEIGHT PROTEIN TYROSINE PHOSPHATASE"/>
    <property type="match status" value="1"/>
</dbReference>
<evidence type="ECO:0000313" key="7">
    <source>
        <dbReference type="Proteomes" id="UP000279859"/>
    </source>
</evidence>
<comment type="similarity">
    <text evidence="1">Belongs to the low molecular weight phosphotyrosine protein phosphatase family.</text>
</comment>
<dbReference type="Gene3D" id="3.40.50.2300">
    <property type="match status" value="1"/>
</dbReference>
<evidence type="ECO:0000256" key="2">
    <source>
        <dbReference type="ARBA" id="ARBA00022801"/>
    </source>
</evidence>
<dbReference type="PANTHER" id="PTHR11717:SF31">
    <property type="entry name" value="LOW MOLECULAR WEIGHT PROTEIN-TYROSINE-PHOSPHATASE ETP-RELATED"/>
    <property type="match status" value="1"/>
</dbReference>
<feature type="active site" description="Nucleophile" evidence="4">
    <location>
        <position position="10"/>
    </location>
</feature>
<evidence type="ECO:0000313" key="6">
    <source>
        <dbReference type="EMBL" id="RNE62594.1"/>
    </source>
</evidence>
<evidence type="ECO:0000256" key="4">
    <source>
        <dbReference type="PIRSR" id="PIRSR617867-1"/>
    </source>
</evidence>
<organism evidence="6 7">
    <name type="scientific">Cryobacterium tepidiphilum</name>
    <dbReference type="NCBI Taxonomy" id="2486026"/>
    <lineage>
        <taxon>Bacteria</taxon>
        <taxon>Bacillati</taxon>
        <taxon>Actinomycetota</taxon>
        <taxon>Actinomycetes</taxon>
        <taxon>Micrococcales</taxon>
        <taxon>Microbacteriaceae</taxon>
        <taxon>Cryobacterium</taxon>
    </lineage>
</organism>
<accession>A0A3M8LD52</accession>
<evidence type="ECO:0000256" key="1">
    <source>
        <dbReference type="ARBA" id="ARBA00011063"/>
    </source>
</evidence>
<reference evidence="6 7" key="1">
    <citation type="submission" date="2018-11" db="EMBL/GenBank/DDBJ databases">
        <title>Cryobacterium sp. nov., isolated from rhizosphere soil of lettuce.</title>
        <authorList>
            <person name="Wang Y."/>
        </authorList>
    </citation>
    <scope>NUCLEOTIDE SEQUENCE [LARGE SCALE GENOMIC DNA]</scope>
    <source>
        <strain evidence="6 7">NEAU-85</strain>
    </source>
</reference>
<proteinExistence type="inferred from homology"/>
<keyword evidence="7" id="KW-1185">Reference proteome</keyword>
<feature type="domain" description="Phosphotyrosine protein phosphatase I" evidence="5">
    <location>
        <begin position="4"/>
        <end position="193"/>
    </location>
</feature>
<dbReference type="InterPro" id="IPR023485">
    <property type="entry name" value="Ptyr_pPase"/>
</dbReference>
<dbReference type="InterPro" id="IPR017867">
    <property type="entry name" value="Tyr_phospatase_low_mol_wt"/>
</dbReference>
<dbReference type="RefSeq" id="WP_123045611.1">
    <property type="nucleotide sequence ID" value="NZ_RDSR01000009.1"/>
</dbReference>
<dbReference type="SUPFAM" id="SSF52788">
    <property type="entry name" value="Phosphotyrosine protein phosphatases I"/>
    <property type="match status" value="1"/>
</dbReference>
<comment type="caution">
    <text evidence="6">The sequence shown here is derived from an EMBL/GenBank/DDBJ whole genome shotgun (WGS) entry which is preliminary data.</text>
</comment>
<dbReference type="Proteomes" id="UP000279859">
    <property type="component" value="Unassembled WGS sequence"/>
</dbReference>
<dbReference type="InterPro" id="IPR050438">
    <property type="entry name" value="LMW_PTPase"/>
</dbReference>
<sequence length="197" mass="20877">MTAFSVLTVCTGNICRSPLAEQLLRARLEAAGVPVSVSSAGTRALVDHDMTLQAAELAGVYGASPATHAARLLTEPLIADADLVLTASREHRAEVVSQHPRASRYTFTLNQFARLVTTALAEGLVPGGESDDPADRLRDFVRAAAALRGTVQPSRPEDDDIIDPYRQSQDVYDQAGEAINAAVNTITVGLTEALGVR</sequence>
<protein>
    <submittedName>
        <fullName evidence="6">Low molecular weight phosphatase family protein</fullName>
    </submittedName>
</protein>
<evidence type="ECO:0000256" key="3">
    <source>
        <dbReference type="ARBA" id="ARBA00022912"/>
    </source>
</evidence>